<evidence type="ECO:0000313" key="2">
    <source>
        <dbReference type="EMBL" id="MDR6840946.1"/>
    </source>
</evidence>
<organism evidence="2 3">
    <name type="scientific">Pseudoxanthomonas sacheonensis</name>
    <dbReference type="NCBI Taxonomy" id="443615"/>
    <lineage>
        <taxon>Bacteria</taxon>
        <taxon>Pseudomonadati</taxon>
        <taxon>Pseudomonadota</taxon>
        <taxon>Gammaproteobacteria</taxon>
        <taxon>Lysobacterales</taxon>
        <taxon>Lysobacteraceae</taxon>
        <taxon>Pseudoxanthomonas</taxon>
    </lineage>
</organism>
<reference evidence="2 3" key="1">
    <citation type="submission" date="2023-07" db="EMBL/GenBank/DDBJ databases">
        <title>Sorghum-associated microbial communities from plants grown in Nebraska, USA.</title>
        <authorList>
            <person name="Schachtman D."/>
        </authorList>
    </citation>
    <scope>NUCLEOTIDE SEQUENCE [LARGE SCALE GENOMIC DNA]</scope>
    <source>
        <strain evidence="2 3">BE107</strain>
    </source>
</reference>
<name>A0ABU1RQ95_9GAMM</name>
<keyword evidence="3" id="KW-1185">Reference proteome</keyword>
<proteinExistence type="predicted"/>
<dbReference type="InterPro" id="IPR046162">
    <property type="entry name" value="DUF6164"/>
</dbReference>
<accession>A0ABU1RQ95</accession>
<sequence length="146" mass="16044">MGIPDLGARRVAHAAAFLLRGYHVVMAKLLLNLRNVPDDEAEEVRAWLTESGMDFYETQPSPWGISSGGIWMREDADIVRAKALMAEYQAKRLRQAKAVQAAARDDGSAETFGKLFNRRPLYVLAVLGAIVGIVALTLALPYLFLG</sequence>
<keyword evidence="1" id="KW-0472">Membrane</keyword>
<dbReference type="Pfam" id="PF19661">
    <property type="entry name" value="DUF6164"/>
    <property type="match status" value="1"/>
</dbReference>
<evidence type="ECO:0000313" key="3">
    <source>
        <dbReference type="Proteomes" id="UP001254759"/>
    </source>
</evidence>
<feature type="transmembrane region" description="Helical" evidence="1">
    <location>
        <begin position="121"/>
        <end position="144"/>
    </location>
</feature>
<dbReference type="Proteomes" id="UP001254759">
    <property type="component" value="Unassembled WGS sequence"/>
</dbReference>
<evidence type="ECO:0000256" key="1">
    <source>
        <dbReference type="SAM" id="Phobius"/>
    </source>
</evidence>
<gene>
    <name evidence="2" type="ORF">J2W94_001210</name>
</gene>
<evidence type="ECO:0008006" key="4">
    <source>
        <dbReference type="Google" id="ProtNLM"/>
    </source>
</evidence>
<keyword evidence="1" id="KW-0812">Transmembrane</keyword>
<keyword evidence="1" id="KW-1133">Transmembrane helix</keyword>
<protein>
    <recommendedName>
        <fullName evidence="4">Transmembrane protein</fullName>
    </recommendedName>
</protein>
<comment type="caution">
    <text evidence="2">The sequence shown here is derived from an EMBL/GenBank/DDBJ whole genome shotgun (WGS) entry which is preliminary data.</text>
</comment>
<dbReference type="EMBL" id="JAVDTT010000001">
    <property type="protein sequence ID" value="MDR6840946.1"/>
    <property type="molecule type" value="Genomic_DNA"/>
</dbReference>